<dbReference type="eggNOG" id="COG2814">
    <property type="taxonomic scope" value="Bacteria"/>
</dbReference>
<evidence type="ECO:0000256" key="1">
    <source>
        <dbReference type="ARBA" id="ARBA00004651"/>
    </source>
</evidence>
<keyword evidence="3 8" id="KW-0813">Transport</keyword>
<dbReference type="RefSeq" id="WP_012885364.1">
    <property type="nucleotide sequence ID" value="NC_013592.1"/>
</dbReference>
<dbReference type="InterPro" id="IPR001958">
    <property type="entry name" value="Tet-R_TetA/multi-R_MdtG-like"/>
</dbReference>
<keyword evidence="7 8" id="KW-0472">Membrane</keyword>
<evidence type="ECO:0000256" key="2">
    <source>
        <dbReference type="ARBA" id="ARBA00006236"/>
    </source>
</evidence>
<keyword evidence="5 8" id="KW-0812">Transmembrane</keyword>
<evidence type="ECO:0000256" key="6">
    <source>
        <dbReference type="ARBA" id="ARBA00022989"/>
    </source>
</evidence>
<dbReference type="FunFam" id="1.20.1720.10:FF:000005">
    <property type="entry name" value="Bcr/CflA family efflux transporter"/>
    <property type="match status" value="1"/>
</dbReference>
<name>D2BS05_DICZ5</name>
<dbReference type="STRING" id="590409.Dd586_2712"/>
<dbReference type="PRINTS" id="PR01035">
    <property type="entry name" value="TCRTETA"/>
</dbReference>
<dbReference type="InterPro" id="IPR011701">
    <property type="entry name" value="MFS"/>
</dbReference>
<protein>
    <recommendedName>
        <fullName evidence="8">Bcr/CflA family efflux transporter</fullName>
    </recommendedName>
</protein>
<dbReference type="GO" id="GO:0005886">
    <property type="term" value="C:plasma membrane"/>
    <property type="evidence" value="ECO:0007669"/>
    <property type="project" value="UniProtKB-SubCell"/>
</dbReference>
<feature type="transmembrane region" description="Helical" evidence="8">
    <location>
        <begin position="251"/>
        <end position="270"/>
    </location>
</feature>
<feature type="transmembrane region" description="Helical" evidence="8">
    <location>
        <begin position="136"/>
        <end position="161"/>
    </location>
</feature>
<feature type="transmembrane region" description="Helical" evidence="8">
    <location>
        <begin position="345"/>
        <end position="364"/>
    </location>
</feature>
<feature type="transmembrane region" description="Helical" evidence="8">
    <location>
        <begin position="282"/>
        <end position="304"/>
    </location>
</feature>
<comment type="similarity">
    <text evidence="2 8">Belongs to the major facilitator superfamily. Bcr/CmlA family.</text>
</comment>
<dbReference type="Proteomes" id="UP000001446">
    <property type="component" value="Chromosome"/>
</dbReference>
<dbReference type="OrthoDB" id="9814303at2"/>
<dbReference type="InterPro" id="IPR020846">
    <property type="entry name" value="MFS_dom"/>
</dbReference>
<dbReference type="Gene3D" id="1.20.1720.10">
    <property type="entry name" value="Multidrug resistance protein D"/>
    <property type="match status" value="1"/>
</dbReference>
<keyword evidence="4" id="KW-1003">Cell membrane</keyword>
<dbReference type="AlphaFoldDB" id="D2BS05"/>
<evidence type="ECO:0000313" key="11">
    <source>
        <dbReference type="Proteomes" id="UP000001446"/>
    </source>
</evidence>
<dbReference type="Pfam" id="PF07690">
    <property type="entry name" value="MFS_1"/>
    <property type="match status" value="1"/>
</dbReference>
<dbReference type="InterPro" id="IPR004812">
    <property type="entry name" value="Efflux_drug-R_Bcr/CmlA"/>
</dbReference>
<evidence type="ECO:0000256" key="7">
    <source>
        <dbReference type="ARBA" id="ARBA00023136"/>
    </source>
</evidence>
<comment type="subcellular location">
    <subcellularLocation>
        <location evidence="8">Cell inner membrane</location>
        <topology evidence="8">Multi-pass membrane protein</topology>
    </subcellularLocation>
    <subcellularLocation>
        <location evidence="1">Cell membrane</location>
        <topology evidence="1">Multi-pass membrane protein</topology>
    </subcellularLocation>
</comment>
<feature type="transmembrane region" description="Helical" evidence="8">
    <location>
        <begin position="167"/>
        <end position="186"/>
    </location>
</feature>
<sequence>MTEKSSRSQLEYALILGSLAALGPLCIDLYLPALPQMANAFATSTSVTQLSLTAGLLGLGAGQLVFGPLSDKLGRRLPLLLSLAMLLLTSIWCALAQDIGQLIVARLLQGIAGAGGAVLSRAIARDLYIGHALTRFFSLLMLINGLAPILSPVFGGLLLSITSWRGIFALLAVIACLLLTMSALRLNETLPAERRITGGVGSMLSSLGSLLRERTFMGLCLAQGLCGAGMFAYIGASPFVLQEVYGLSPQAFSVCFAVNGIGLIAAGQLAAHFSLRFGEQRVLRAGLTIAVTAALALTVAGLLHAPLIGILIPLFFAIAMIGIVGPCASSLAMQSQGDKAGSASALIGLNMFMFGALSVPFTGLGGNTSALSMALVILGCYLLAVTAYLLLSPQPLAQKALAEKRQKKNT</sequence>
<feature type="transmembrane region" description="Helical" evidence="8">
    <location>
        <begin position="370"/>
        <end position="391"/>
    </location>
</feature>
<evidence type="ECO:0000259" key="9">
    <source>
        <dbReference type="PROSITE" id="PS50850"/>
    </source>
</evidence>
<feature type="domain" description="Major facilitator superfamily (MFS) profile" evidence="9">
    <location>
        <begin position="9"/>
        <end position="396"/>
    </location>
</feature>
<dbReference type="EMBL" id="CP001836">
    <property type="protein sequence ID" value="ACZ77552.1"/>
    <property type="molecule type" value="Genomic_DNA"/>
</dbReference>
<organism evidence="10 11">
    <name type="scientific">Dickeya zeae (strain Ech586)</name>
    <name type="common">Dickeya dadantii (strain Ech586)</name>
    <dbReference type="NCBI Taxonomy" id="590409"/>
    <lineage>
        <taxon>Bacteria</taxon>
        <taxon>Pseudomonadati</taxon>
        <taxon>Pseudomonadota</taxon>
        <taxon>Gammaproteobacteria</taxon>
        <taxon>Enterobacterales</taxon>
        <taxon>Pectobacteriaceae</taxon>
        <taxon>Dickeya</taxon>
        <taxon>Dickeya parazeae</taxon>
    </lineage>
</organism>
<dbReference type="PANTHER" id="PTHR23502:SF132">
    <property type="entry name" value="POLYAMINE TRANSPORTER 2-RELATED"/>
    <property type="match status" value="1"/>
</dbReference>
<proteinExistence type="inferred from homology"/>
<feature type="transmembrane region" description="Helical" evidence="8">
    <location>
        <begin position="12"/>
        <end position="31"/>
    </location>
</feature>
<dbReference type="NCBIfam" id="TIGR00710">
    <property type="entry name" value="efflux_Bcr_CflA"/>
    <property type="match status" value="1"/>
</dbReference>
<dbReference type="KEGG" id="ddc:Dd586_2712"/>
<dbReference type="HOGENOM" id="CLU_001265_47_0_6"/>
<keyword evidence="8" id="KW-0997">Cell inner membrane</keyword>
<dbReference type="SUPFAM" id="SSF103473">
    <property type="entry name" value="MFS general substrate transporter"/>
    <property type="match status" value="1"/>
</dbReference>
<accession>D2BS05</accession>
<feature type="transmembrane region" description="Helical" evidence="8">
    <location>
        <begin position="216"/>
        <end position="236"/>
    </location>
</feature>
<keyword evidence="6 8" id="KW-1133">Transmembrane helix</keyword>
<evidence type="ECO:0000256" key="3">
    <source>
        <dbReference type="ARBA" id="ARBA00022448"/>
    </source>
</evidence>
<evidence type="ECO:0000256" key="4">
    <source>
        <dbReference type="ARBA" id="ARBA00022475"/>
    </source>
</evidence>
<dbReference type="PROSITE" id="PS50850">
    <property type="entry name" value="MFS"/>
    <property type="match status" value="1"/>
</dbReference>
<dbReference type="PANTHER" id="PTHR23502">
    <property type="entry name" value="MAJOR FACILITATOR SUPERFAMILY"/>
    <property type="match status" value="1"/>
</dbReference>
<evidence type="ECO:0000256" key="8">
    <source>
        <dbReference type="RuleBase" id="RU365088"/>
    </source>
</evidence>
<reference evidence="10" key="1">
    <citation type="submission" date="2009-12" db="EMBL/GenBank/DDBJ databases">
        <title>Complete sequence of Dickeya dadantii Ech586.</title>
        <authorList>
            <consortium name="US DOE Joint Genome Institute"/>
            <person name="Lucas S."/>
            <person name="Copeland A."/>
            <person name="Lapidus A."/>
            <person name="Glavina del Rio T."/>
            <person name="Tice H."/>
            <person name="Bruce D."/>
            <person name="Goodwin L."/>
            <person name="Pitluck S."/>
            <person name="Munk A.C."/>
            <person name="Brettin T."/>
            <person name="Detter J.C."/>
            <person name="Han C."/>
            <person name="Tapia R."/>
            <person name="Larimer F."/>
            <person name="Land M."/>
            <person name="Hauser L."/>
            <person name="Kyrpides N."/>
            <person name="Mikhailova N."/>
            <person name="Balakrishnan V."/>
            <person name="Glasner J."/>
            <person name="Perna N.T."/>
        </authorList>
    </citation>
    <scope>NUCLEOTIDE SEQUENCE [LARGE SCALE GENOMIC DNA]</scope>
    <source>
        <strain evidence="10">Ech586</strain>
    </source>
</reference>
<dbReference type="GO" id="GO:0042910">
    <property type="term" value="F:xenobiotic transmembrane transporter activity"/>
    <property type="evidence" value="ECO:0007669"/>
    <property type="project" value="InterPro"/>
</dbReference>
<dbReference type="CDD" id="cd17320">
    <property type="entry name" value="MFS_MdfA_MDR_like"/>
    <property type="match status" value="1"/>
</dbReference>
<feature type="transmembrane region" description="Helical" evidence="8">
    <location>
        <begin position="310"/>
        <end position="333"/>
    </location>
</feature>
<keyword evidence="11" id="KW-1185">Reference proteome</keyword>
<evidence type="ECO:0000313" key="10">
    <source>
        <dbReference type="EMBL" id="ACZ77552.1"/>
    </source>
</evidence>
<feature type="transmembrane region" description="Helical" evidence="8">
    <location>
        <begin position="51"/>
        <end position="70"/>
    </location>
</feature>
<feature type="transmembrane region" description="Helical" evidence="8">
    <location>
        <begin position="103"/>
        <end position="124"/>
    </location>
</feature>
<dbReference type="InterPro" id="IPR036259">
    <property type="entry name" value="MFS_trans_sf"/>
</dbReference>
<evidence type="ECO:0000256" key="5">
    <source>
        <dbReference type="ARBA" id="ARBA00022692"/>
    </source>
</evidence>
<gene>
    <name evidence="10" type="ordered locus">Dd586_2712</name>
</gene>
<feature type="transmembrane region" description="Helical" evidence="8">
    <location>
        <begin position="77"/>
        <end position="97"/>
    </location>
</feature>
<dbReference type="GO" id="GO:1990961">
    <property type="term" value="P:xenobiotic detoxification by transmembrane export across the plasma membrane"/>
    <property type="evidence" value="ECO:0007669"/>
    <property type="project" value="InterPro"/>
</dbReference>